<dbReference type="Gene3D" id="3.40.50.2300">
    <property type="match status" value="2"/>
</dbReference>
<name>A0A090QTG7_9GAMM</name>
<dbReference type="AlphaFoldDB" id="A0A090QTG7"/>
<organism evidence="5 6">
    <name type="scientific">Photobacterium aphoticum</name>
    <dbReference type="NCBI Taxonomy" id="754436"/>
    <lineage>
        <taxon>Bacteria</taxon>
        <taxon>Pseudomonadati</taxon>
        <taxon>Pseudomonadota</taxon>
        <taxon>Gammaproteobacteria</taxon>
        <taxon>Vibrionales</taxon>
        <taxon>Vibrionaceae</taxon>
        <taxon>Photobacterium</taxon>
    </lineage>
</organism>
<keyword evidence="3" id="KW-0804">Transcription</keyword>
<feature type="domain" description="Transcriptional regulator LacI/GalR-like sensor" evidence="4">
    <location>
        <begin position="22"/>
        <end position="177"/>
    </location>
</feature>
<dbReference type="GO" id="GO:0000976">
    <property type="term" value="F:transcription cis-regulatory region binding"/>
    <property type="evidence" value="ECO:0007669"/>
    <property type="project" value="TreeGrafter"/>
</dbReference>
<dbReference type="GO" id="GO:0003700">
    <property type="term" value="F:DNA-binding transcription factor activity"/>
    <property type="evidence" value="ECO:0007669"/>
    <property type="project" value="TreeGrafter"/>
</dbReference>
<dbReference type="eggNOG" id="COG1609">
    <property type="taxonomic scope" value="Bacteria"/>
</dbReference>
<dbReference type="PANTHER" id="PTHR30146">
    <property type="entry name" value="LACI-RELATED TRANSCRIPTIONAL REPRESSOR"/>
    <property type="match status" value="1"/>
</dbReference>
<sequence>MPEIESQCVWLDNSEGTYKATRHLIELGHRRIAYLSCEMEVDDKVDRFDGYRRALEEAGIEVNPDWIEEVPFGEPGGALAATNLLNKGLPVTAMVAFNDFYAAAAMQVFKEHGVAIPEQLSIVGFDDVLPQCYFSPKLTTIRSPIESMAMNAARLSLEGTDSSLSRVFHPLLIKRDSAVVPQEP</sequence>
<dbReference type="InterPro" id="IPR028082">
    <property type="entry name" value="Peripla_BP_I"/>
</dbReference>
<dbReference type="SUPFAM" id="SSF53822">
    <property type="entry name" value="Periplasmic binding protein-like I"/>
    <property type="match status" value="1"/>
</dbReference>
<dbReference type="Proteomes" id="UP000029227">
    <property type="component" value="Unassembled WGS sequence"/>
</dbReference>
<evidence type="ECO:0000313" key="5">
    <source>
        <dbReference type="EMBL" id="GAL05533.1"/>
    </source>
</evidence>
<proteinExistence type="predicted"/>
<dbReference type="EMBL" id="BBMN01000007">
    <property type="protein sequence ID" value="GAL05533.1"/>
    <property type="molecule type" value="Genomic_DNA"/>
</dbReference>
<evidence type="ECO:0000256" key="3">
    <source>
        <dbReference type="ARBA" id="ARBA00023163"/>
    </source>
</evidence>
<dbReference type="InterPro" id="IPR046335">
    <property type="entry name" value="LacI/GalR-like_sensor"/>
</dbReference>
<reference evidence="5 6" key="1">
    <citation type="journal article" date="2014" name="Genome Announc.">
        <title>Draft Genome Sequences of Two Vibrionaceae Species, Vibrio ponticus C121 and Photobacterium aphoticum C119, Isolated as Coral Reef Microbiota.</title>
        <authorList>
            <person name="Al-saari N."/>
            <person name="Meirelles P.M."/>
            <person name="Mino S."/>
            <person name="Suda W."/>
            <person name="Oshima K."/>
            <person name="Hattori M."/>
            <person name="Ohkuma M."/>
            <person name="Thompson F.L."/>
            <person name="Gomez-Gil B."/>
            <person name="Sawabe T."/>
            <person name="Sawabe T."/>
        </authorList>
    </citation>
    <scope>NUCLEOTIDE SEQUENCE [LARGE SCALE GENOMIC DNA]</scope>
    <source>
        <strain evidence="5 6">JCM 19237</strain>
    </source>
</reference>
<accession>A0A090QTG7</accession>
<evidence type="ECO:0000259" key="4">
    <source>
        <dbReference type="Pfam" id="PF13377"/>
    </source>
</evidence>
<keyword evidence="1" id="KW-0805">Transcription regulation</keyword>
<gene>
    <name evidence="5" type="ORF">JCM19237_623</name>
</gene>
<keyword evidence="2" id="KW-0238">DNA-binding</keyword>
<dbReference type="Pfam" id="PF13377">
    <property type="entry name" value="Peripla_BP_3"/>
    <property type="match status" value="1"/>
</dbReference>
<evidence type="ECO:0000256" key="1">
    <source>
        <dbReference type="ARBA" id="ARBA00023015"/>
    </source>
</evidence>
<dbReference type="PANTHER" id="PTHR30146:SF107">
    <property type="entry name" value="TRANSCRIPTIONAL REGULATOR"/>
    <property type="match status" value="1"/>
</dbReference>
<protein>
    <submittedName>
        <fullName evidence="5">Galactose operon repressor</fullName>
    </submittedName>
</protein>
<dbReference type="STRING" id="754436.JCM19237_623"/>
<comment type="caution">
    <text evidence="5">The sequence shown here is derived from an EMBL/GenBank/DDBJ whole genome shotgun (WGS) entry which is preliminary data.</text>
</comment>
<evidence type="ECO:0000313" key="6">
    <source>
        <dbReference type="Proteomes" id="UP000029227"/>
    </source>
</evidence>
<evidence type="ECO:0000256" key="2">
    <source>
        <dbReference type="ARBA" id="ARBA00023125"/>
    </source>
</evidence>